<name>A0ABU6ZL39_9FABA</name>
<reference evidence="1 2" key="1">
    <citation type="journal article" date="2023" name="Plants (Basel)">
        <title>Bridging the Gap: Combining Genomics and Transcriptomics Approaches to Understand Stylosanthes scabra, an Orphan Legume from the Brazilian Caatinga.</title>
        <authorList>
            <person name="Ferreira-Neto J.R.C."/>
            <person name="da Silva M.D."/>
            <person name="Binneck E."/>
            <person name="de Melo N.F."/>
            <person name="da Silva R.H."/>
            <person name="de Melo A.L.T.M."/>
            <person name="Pandolfi V."/>
            <person name="Bustamante F.O."/>
            <person name="Brasileiro-Vidal A.C."/>
            <person name="Benko-Iseppon A.M."/>
        </authorList>
    </citation>
    <scope>NUCLEOTIDE SEQUENCE [LARGE SCALE GENOMIC DNA]</scope>
    <source>
        <tissue evidence="1">Leaves</tissue>
    </source>
</reference>
<comment type="caution">
    <text evidence="1">The sequence shown here is derived from an EMBL/GenBank/DDBJ whole genome shotgun (WGS) entry which is preliminary data.</text>
</comment>
<keyword evidence="2" id="KW-1185">Reference proteome</keyword>
<organism evidence="1 2">
    <name type="scientific">Stylosanthes scabra</name>
    <dbReference type="NCBI Taxonomy" id="79078"/>
    <lineage>
        <taxon>Eukaryota</taxon>
        <taxon>Viridiplantae</taxon>
        <taxon>Streptophyta</taxon>
        <taxon>Embryophyta</taxon>
        <taxon>Tracheophyta</taxon>
        <taxon>Spermatophyta</taxon>
        <taxon>Magnoliopsida</taxon>
        <taxon>eudicotyledons</taxon>
        <taxon>Gunneridae</taxon>
        <taxon>Pentapetalae</taxon>
        <taxon>rosids</taxon>
        <taxon>fabids</taxon>
        <taxon>Fabales</taxon>
        <taxon>Fabaceae</taxon>
        <taxon>Papilionoideae</taxon>
        <taxon>50 kb inversion clade</taxon>
        <taxon>dalbergioids sensu lato</taxon>
        <taxon>Dalbergieae</taxon>
        <taxon>Pterocarpus clade</taxon>
        <taxon>Stylosanthes</taxon>
    </lineage>
</organism>
<evidence type="ECO:0000313" key="1">
    <source>
        <dbReference type="EMBL" id="MED6222667.1"/>
    </source>
</evidence>
<accession>A0ABU6ZL39</accession>
<evidence type="ECO:0008006" key="3">
    <source>
        <dbReference type="Google" id="ProtNLM"/>
    </source>
</evidence>
<gene>
    <name evidence="1" type="ORF">PIB30_066482</name>
</gene>
<protein>
    <recommendedName>
        <fullName evidence="3">DUF4283 domain-containing protein</fullName>
    </recommendedName>
</protein>
<evidence type="ECO:0000313" key="2">
    <source>
        <dbReference type="Proteomes" id="UP001341840"/>
    </source>
</evidence>
<dbReference type="EMBL" id="JASCZI010272539">
    <property type="protein sequence ID" value="MED6222667.1"/>
    <property type="molecule type" value="Genomic_DNA"/>
</dbReference>
<sequence>MGSQDNVADLQQRQRLDEEDKVVTFEVEDIRSGLDKCGKNLLGRILADRLFSSGTMESALFTIWVNLQVSKFKIMERWQEGVTIEERDFAIVPLWIQFWGLLEHCKTKELGQKIGSSMGEVLEVESFHIRGNDEKIMKA</sequence>
<proteinExistence type="predicted"/>
<dbReference type="Proteomes" id="UP001341840">
    <property type="component" value="Unassembled WGS sequence"/>
</dbReference>